<dbReference type="InterPro" id="IPR011008">
    <property type="entry name" value="Dimeric_a/b-barrel"/>
</dbReference>
<reference evidence="2 3" key="1">
    <citation type="submission" date="2022-07" db="EMBL/GenBank/DDBJ databases">
        <title>Methylomonas rivi sp. nov., Methylomonas rosea sp. nov., Methylomonas aureus sp. nov. and Methylomonas subterranea sp. nov., four novel methanotrophs isolated from a freshwater creek and the deep terrestrial subsurface.</title>
        <authorList>
            <person name="Abin C."/>
            <person name="Sankaranarayanan K."/>
            <person name="Garner C."/>
            <person name="Sindelar R."/>
            <person name="Kotary K."/>
            <person name="Garner R."/>
            <person name="Barclay S."/>
            <person name="Lawson P."/>
            <person name="Krumholz L."/>
        </authorList>
    </citation>
    <scope>NUCLEOTIDE SEQUENCE [LARGE SCALE GENOMIC DNA]</scope>
    <source>
        <strain evidence="2 3">SURF-2</strain>
    </source>
</reference>
<dbReference type="InterPro" id="IPR007138">
    <property type="entry name" value="ABM_dom"/>
</dbReference>
<sequence>MIELHLVLRVPPNQTRNLTAAFQALAKSARILPGCMKVEVYKNVAQPRYLCYEEVWESEPGLRRMIASHHFSQLAALMELSSEPPSCEFRFISQTYGLGFAEQVRGQCLIASCDRQWLKPVSERLKVCPQEAHSSRPAMPSTKT</sequence>
<keyword evidence="2" id="KW-0503">Monooxygenase</keyword>
<evidence type="ECO:0000313" key="2">
    <source>
        <dbReference type="EMBL" id="MCQ8102582.1"/>
    </source>
</evidence>
<keyword evidence="2" id="KW-0560">Oxidoreductase</keyword>
<dbReference type="GO" id="GO:0004497">
    <property type="term" value="F:monooxygenase activity"/>
    <property type="evidence" value="ECO:0007669"/>
    <property type="project" value="UniProtKB-KW"/>
</dbReference>
<comment type="caution">
    <text evidence="2">The sequence shown here is derived from an EMBL/GenBank/DDBJ whole genome shotgun (WGS) entry which is preliminary data.</text>
</comment>
<evidence type="ECO:0000313" key="3">
    <source>
        <dbReference type="Proteomes" id="UP001524499"/>
    </source>
</evidence>
<organism evidence="2 3">
    <name type="scientific">Methylomonas subterranea</name>
    <dbReference type="NCBI Taxonomy" id="2952225"/>
    <lineage>
        <taxon>Bacteria</taxon>
        <taxon>Pseudomonadati</taxon>
        <taxon>Pseudomonadota</taxon>
        <taxon>Gammaproteobacteria</taxon>
        <taxon>Methylococcales</taxon>
        <taxon>Methylococcaceae</taxon>
        <taxon>Methylomonas</taxon>
    </lineage>
</organism>
<protein>
    <submittedName>
        <fullName evidence="2">Antibiotic biosynthesis monooxygenase</fullName>
    </submittedName>
</protein>
<dbReference type="RefSeq" id="WP_256600191.1">
    <property type="nucleotide sequence ID" value="NZ_JANIBJ010000001.1"/>
</dbReference>
<dbReference type="PROSITE" id="PS51725">
    <property type="entry name" value="ABM"/>
    <property type="match status" value="1"/>
</dbReference>
<proteinExistence type="predicted"/>
<dbReference type="Proteomes" id="UP001524499">
    <property type="component" value="Unassembled WGS sequence"/>
</dbReference>
<name>A0ABT1TAT6_9GAMM</name>
<accession>A0ABT1TAT6</accession>
<dbReference type="Gene3D" id="3.30.70.100">
    <property type="match status" value="1"/>
</dbReference>
<dbReference type="Pfam" id="PF03992">
    <property type="entry name" value="ABM"/>
    <property type="match status" value="1"/>
</dbReference>
<feature type="domain" description="ABM" evidence="1">
    <location>
        <begin position="2"/>
        <end position="91"/>
    </location>
</feature>
<dbReference type="EMBL" id="JANIBJ010000001">
    <property type="protein sequence ID" value="MCQ8102582.1"/>
    <property type="molecule type" value="Genomic_DNA"/>
</dbReference>
<keyword evidence="3" id="KW-1185">Reference proteome</keyword>
<dbReference type="SUPFAM" id="SSF54909">
    <property type="entry name" value="Dimeric alpha+beta barrel"/>
    <property type="match status" value="1"/>
</dbReference>
<gene>
    <name evidence="2" type="ORF">NP590_00585</name>
</gene>
<evidence type="ECO:0000259" key="1">
    <source>
        <dbReference type="PROSITE" id="PS51725"/>
    </source>
</evidence>